<protein>
    <submittedName>
        <fullName evidence="1">Uncharacterized protein</fullName>
    </submittedName>
</protein>
<organism evidence="1 2">
    <name type="scientific">Capnocytophaga canimorsus</name>
    <dbReference type="NCBI Taxonomy" id="28188"/>
    <lineage>
        <taxon>Bacteria</taxon>
        <taxon>Pseudomonadati</taxon>
        <taxon>Bacteroidota</taxon>
        <taxon>Flavobacteriia</taxon>
        <taxon>Flavobacteriales</taxon>
        <taxon>Flavobacteriaceae</taxon>
        <taxon>Capnocytophaga</taxon>
    </lineage>
</organism>
<dbReference type="AlphaFoldDB" id="A0A0B7HMX3"/>
<dbReference type="Proteomes" id="UP000044026">
    <property type="component" value="Unassembled WGS sequence"/>
</dbReference>
<accession>A0A0B7HMX3</accession>
<gene>
    <name evidence="1" type="ORF">CCAN12_740056</name>
</gene>
<name>A0A0B7HMX3_9FLAO</name>
<proteinExistence type="predicted"/>
<dbReference type="EMBL" id="CDOE01000072">
    <property type="protein sequence ID" value="CEN38853.1"/>
    <property type="molecule type" value="Genomic_DNA"/>
</dbReference>
<sequence length="197" mass="22775">MKRTIPQSLNYVINGENVEFFSFSRRSATWNNVILSFVMGLIFSVVGVFVLDIEMNLFAFLRGEYGEETNIIALLSEGRLPVLVIGSLFSLAGMWVFMSAIFMIFSEGGYFVGTPTRLIHYKKGDVKIYMWELFTDEIKVDIHKSYIRFTLKIGKYERKDKTEVFVPYKVEVISAENVSKIERVARERIRSLSYSAR</sequence>
<evidence type="ECO:0000313" key="1">
    <source>
        <dbReference type="EMBL" id="CEN38853.1"/>
    </source>
</evidence>
<reference evidence="1 2" key="1">
    <citation type="submission" date="2015-01" db="EMBL/GenBank/DDBJ databases">
        <authorList>
            <person name="Xiang T."/>
            <person name="Song Y."/>
            <person name="Huang L."/>
            <person name="Wang B."/>
            <person name="Wu P."/>
        </authorList>
    </citation>
    <scope>NUCLEOTIDE SEQUENCE [LARGE SCALE GENOMIC DNA]</scope>
    <source>
        <strain evidence="1 2">Cc12</strain>
    </source>
</reference>
<evidence type="ECO:0000313" key="2">
    <source>
        <dbReference type="Proteomes" id="UP000044026"/>
    </source>
</evidence>
<dbReference type="RefSeq" id="WP_042001057.1">
    <property type="nucleotide sequence ID" value="NZ_CP022382.1"/>
</dbReference>
<dbReference type="GeneID" id="69580891"/>